<dbReference type="RefSeq" id="WP_117189654.1">
    <property type="nucleotide sequence ID" value="NZ_NOWI01000009.1"/>
</dbReference>
<keyword evidence="3" id="KW-0337">GPI-anchor biosynthesis</keyword>
<feature type="transmembrane region" description="Helical" evidence="10">
    <location>
        <begin position="334"/>
        <end position="350"/>
    </location>
</feature>
<proteinExistence type="predicted"/>
<feature type="transmembrane region" description="Helical" evidence="10">
    <location>
        <begin position="107"/>
        <end position="128"/>
    </location>
</feature>
<dbReference type="UniPathway" id="UPA00196"/>
<gene>
    <name evidence="11" type="ORF">CHT91_10420</name>
</gene>
<evidence type="ECO:0008006" key="13">
    <source>
        <dbReference type="Google" id="ProtNLM"/>
    </source>
</evidence>
<dbReference type="AlphaFoldDB" id="A0A3E2DC24"/>
<keyword evidence="9 10" id="KW-0472">Membrane</keyword>
<name>A0A3E2DC24_9ACTN</name>
<feature type="transmembrane region" description="Helical" evidence="10">
    <location>
        <begin position="310"/>
        <end position="328"/>
    </location>
</feature>
<feature type="transmembrane region" description="Helical" evidence="10">
    <location>
        <begin position="190"/>
        <end position="210"/>
    </location>
</feature>
<comment type="pathway">
    <text evidence="2">Glycolipid biosynthesis; glycosylphosphatidylinositol-anchor biosynthesis.</text>
</comment>
<feature type="transmembrane region" description="Helical" evidence="10">
    <location>
        <begin position="283"/>
        <end position="303"/>
    </location>
</feature>
<evidence type="ECO:0000256" key="10">
    <source>
        <dbReference type="SAM" id="Phobius"/>
    </source>
</evidence>
<keyword evidence="5" id="KW-0808">Transferase</keyword>
<evidence type="ECO:0000256" key="7">
    <source>
        <dbReference type="ARBA" id="ARBA00022824"/>
    </source>
</evidence>
<dbReference type="InterPro" id="IPR007315">
    <property type="entry name" value="PIG-V/Gpi18"/>
</dbReference>
<dbReference type="GO" id="GO:0000009">
    <property type="term" value="F:alpha-1,6-mannosyltransferase activity"/>
    <property type="evidence" value="ECO:0007669"/>
    <property type="project" value="InterPro"/>
</dbReference>
<dbReference type="GO" id="GO:0004376">
    <property type="term" value="F:GPI mannosyltransferase activity"/>
    <property type="evidence" value="ECO:0007669"/>
    <property type="project" value="InterPro"/>
</dbReference>
<evidence type="ECO:0000313" key="12">
    <source>
        <dbReference type="Proteomes" id="UP000259211"/>
    </source>
</evidence>
<feature type="transmembrane region" description="Helical" evidence="10">
    <location>
        <begin position="222"/>
        <end position="240"/>
    </location>
</feature>
<comment type="subcellular location">
    <subcellularLocation>
        <location evidence="1">Endoplasmic reticulum membrane</location>
        <topology evidence="1">Multi-pass membrane protein</topology>
    </subcellularLocation>
</comment>
<evidence type="ECO:0000256" key="9">
    <source>
        <dbReference type="ARBA" id="ARBA00023136"/>
    </source>
</evidence>
<feature type="transmembrane region" description="Helical" evidence="10">
    <location>
        <begin position="18"/>
        <end position="41"/>
    </location>
</feature>
<keyword evidence="6 10" id="KW-0812">Transmembrane</keyword>
<evidence type="ECO:0000256" key="1">
    <source>
        <dbReference type="ARBA" id="ARBA00004477"/>
    </source>
</evidence>
<protein>
    <recommendedName>
        <fullName evidence="13">Glycosyltransferase RgtA/B/C/D-like domain-containing protein</fullName>
    </recommendedName>
</protein>
<keyword evidence="7" id="KW-0256">Endoplasmic reticulum</keyword>
<dbReference type="PANTHER" id="PTHR12468:SF2">
    <property type="entry name" value="GPI MANNOSYLTRANSFERASE 2"/>
    <property type="match status" value="1"/>
</dbReference>
<keyword evidence="4" id="KW-0328">Glycosyltransferase</keyword>
<dbReference type="GO" id="GO:0006506">
    <property type="term" value="P:GPI anchor biosynthetic process"/>
    <property type="evidence" value="ECO:0007669"/>
    <property type="project" value="UniProtKB-UniPathway"/>
</dbReference>
<organism evidence="11 12">
    <name type="scientific">Cutibacterium avidum</name>
    <dbReference type="NCBI Taxonomy" id="33010"/>
    <lineage>
        <taxon>Bacteria</taxon>
        <taxon>Bacillati</taxon>
        <taxon>Actinomycetota</taxon>
        <taxon>Actinomycetes</taxon>
        <taxon>Propionibacteriales</taxon>
        <taxon>Propionibacteriaceae</taxon>
        <taxon>Cutibacterium</taxon>
    </lineage>
</organism>
<reference evidence="11 12" key="1">
    <citation type="submission" date="2017-07" db="EMBL/GenBank/DDBJ databases">
        <authorList>
            <person name="Sun Z.S."/>
            <person name="Albrecht U."/>
            <person name="Echele G."/>
            <person name="Lee C.C."/>
        </authorList>
    </citation>
    <scope>NUCLEOTIDE SEQUENCE [LARGE SCALE GENOMIC DNA]</scope>
    <source>
        <strain evidence="11 12">P16-029</strain>
    </source>
</reference>
<feature type="transmembrane region" description="Helical" evidence="10">
    <location>
        <begin position="160"/>
        <end position="178"/>
    </location>
</feature>
<keyword evidence="8 10" id="KW-1133">Transmembrane helix</keyword>
<comment type="caution">
    <text evidence="11">The sequence shown here is derived from an EMBL/GenBank/DDBJ whole genome shotgun (WGS) entry which is preliminary data.</text>
</comment>
<sequence>MSTGRTPAVPDDVDRCRWFITIGVGLLVWVTQRLVLVAALAPDGEVISRLTRWDGKWYSIIAVGGYHWPHTVFGHTDPWSSDLAFLPGLPALGRAVMLTTGLSARPAVFVAGQMGFLLAAGVVTAIGLRIAGPTAAVMLVVCWGAAPRAVVESMGYTEGWFIALVGLGLLAILSERWLLAGACVGAAGLFRASVAPVCIVFGLAWLTSVFSTVQRDQRWRRFVGMALSPLGLLTWFLIVACRTGKWNGYLLVQKAWGSEMGTPADTWTFIQGKLSQPPCDWRYFGLVALSWCLYLLLGLVTAVRQENVWLTVYVLVTVVFVGLMQGFFNAKARFLLPAFPAFLPVARLLASCPRWVQVVFVFAVTGISTWWSLDVLSGNISP</sequence>
<dbReference type="GO" id="GO:0016020">
    <property type="term" value="C:membrane"/>
    <property type="evidence" value="ECO:0007669"/>
    <property type="project" value="GOC"/>
</dbReference>
<accession>A0A3E2DC24</accession>
<evidence type="ECO:0000256" key="5">
    <source>
        <dbReference type="ARBA" id="ARBA00022679"/>
    </source>
</evidence>
<evidence type="ECO:0000313" key="11">
    <source>
        <dbReference type="EMBL" id="RFT42957.1"/>
    </source>
</evidence>
<evidence type="ECO:0000256" key="6">
    <source>
        <dbReference type="ARBA" id="ARBA00022692"/>
    </source>
</evidence>
<evidence type="ECO:0000256" key="8">
    <source>
        <dbReference type="ARBA" id="ARBA00022989"/>
    </source>
</evidence>
<evidence type="ECO:0000256" key="3">
    <source>
        <dbReference type="ARBA" id="ARBA00022502"/>
    </source>
</evidence>
<dbReference type="Proteomes" id="UP000259211">
    <property type="component" value="Unassembled WGS sequence"/>
</dbReference>
<evidence type="ECO:0000256" key="4">
    <source>
        <dbReference type="ARBA" id="ARBA00022676"/>
    </source>
</evidence>
<dbReference type="EMBL" id="NOWI01000009">
    <property type="protein sequence ID" value="RFT42957.1"/>
    <property type="molecule type" value="Genomic_DNA"/>
</dbReference>
<dbReference type="PANTHER" id="PTHR12468">
    <property type="entry name" value="GPI MANNOSYLTRANSFERASE 2"/>
    <property type="match status" value="1"/>
</dbReference>
<evidence type="ECO:0000256" key="2">
    <source>
        <dbReference type="ARBA" id="ARBA00004687"/>
    </source>
</evidence>
<feature type="transmembrane region" description="Helical" evidence="10">
    <location>
        <begin position="355"/>
        <end position="373"/>
    </location>
</feature>